<dbReference type="PANTHER" id="PTHR30212">
    <property type="entry name" value="PROTEIN YIIM"/>
    <property type="match status" value="1"/>
</dbReference>
<feature type="domain" description="MOSC" evidence="1">
    <location>
        <begin position="52"/>
        <end position="186"/>
    </location>
</feature>
<evidence type="ECO:0000259" key="1">
    <source>
        <dbReference type="PROSITE" id="PS51340"/>
    </source>
</evidence>
<dbReference type="AlphaFoldDB" id="A0A840IBN7"/>
<dbReference type="GO" id="GO:0030170">
    <property type="term" value="F:pyridoxal phosphate binding"/>
    <property type="evidence" value="ECO:0007669"/>
    <property type="project" value="InterPro"/>
</dbReference>
<dbReference type="InterPro" id="IPR052353">
    <property type="entry name" value="Benzoxazolinone_Detox_Enz"/>
</dbReference>
<dbReference type="InterPro" id="IPR005302">
    <property type="entry name" value="MoCF_Sase_C"/>
</dbReference>
<accession>A0A840IBN7</accession>
<dbReference type="Proteomes" id="UP000585272">
    <property type="component" value="Unassembled WGS sequence"/>
</dbReference>
<gene>
    <name evidence="2" type="ORF">BDZ31_001923</name>
</gene>
<dbReference type="GO" id="GO:0030151">
    <property type="term" value="F:molybdenum ion binding"/>
    <property type="evidence" value="ECO:0007669"/>
    <property type="project" value="InterPro"/>
</dbReference>
<evidence type="ECO:0000313" key="3">
    <source>
        <dbReference type="Proteomes" id="UP000585272"/>
    </source>
</evidence>
<dbReference type="GO" id="GO:0003824">
    <property type="term" value="F:catalytic activity"/>
    <property type="evidence" value="ECO:0007669"/>
    <property type="project" value="InterPro"/>
</dbReference>
<reference evidence="2 3" key="1">
    <citation type="submission" date="2020-08" db="EMBL/GenBank/DDBJ databases">
        <title>Genomic Encyclopedia of Archaeal and Bacterial Type Strains, Phase II (KMG-II): from individual species to whole genera.</title>
        <authorList>
            <person name="Goeker M."/>
        </authorList>
    </citation>
    <scope>NUCLEOTIDE SEQUENCE [LARGE SCALE GENOMIC DNA]</scope>
    <source>
        <strain evidence="2 3">DSM 23288</strain>
    </source>
</reference>
<dbReference type="InterPro" id="IPR005163">
    <property type="entry name" value="Tri_helical_YiiM-like"/>
</dbReference>
<dbReference type="PROSITE" id="PS51340">
    <property type="entry name" value="MOSC"/>
    <property type="match status" value="1"/>
</dbReference>
<dbReference type="InterPro" id="IPR011037">
    <property type="entry name" value="Pyrv_Knase-like_insert_dom_sf"/>
</dbReference>
<proteinExistence type="predicted"/>
<dbReference type="Gene3D" id="2.40.33.20">
    <property type="entry name" value="PK beta-barrel domain-like"/>
    <property type="match status" value="1"/>
</dbReference>
<evidence type="ECO:0000313" key="2">
    <source>
        <dbReference type="EMBL" id="MBB4662337.1"/>
    </source>
</evidence>
<dbReference type="Pfam" id="PF03473">
    <property type="entry name" value="MOSC"/>
    <property type="match status" value="1"/>
</dbReference>
<name>A0A840IBN7_9ACTN</name>
<protein>
    <submittedName>
        <fullName evidence="2">MOSC domain-containing protein YiiM</fullName>
    </submittedName>
</protein>
<dbReference type="RefSeq" id="WP_183341452.1">
    <property type="nucleotide sequence ID" value="NZ_JACHNU010000002.1"/>
</dbReference>
<dbReference type="Pfam" id="PF03475">
    <property type="entry name" value="YiiM_3-alpha"/>
    <property type="match status" value="1"/>
</dbReference>
<sequence>MAPICSPGDRSPAASHARGAAPLGTVLAVHAGRVAPLPWTGGRTIATAIAKRAVEGAARVGTLGIDGDEQGDRRNHGGPDQALCLFPSEHYDHFARLLGRPLERPAFGENLTTAGLSEAALCIGDRLRIGTVVAEVSMPRSPCYRVGARHGERRLPLWMEQSGFTGCYLRVVEPGTLRAGDAIALLDRPHPQATIAEANRVKNRDRTDLPAIGALLLPQLGERWRRRFERRLAGELEDPTARREGPPAG</sequence>
<organism evidence="2 3">
    <name type="scientific">Conexibacter arvalis</name>
    <dbReference type="NCBI Taxonomy" id="912552"/>
    <lineage>
        <taxon>Bacteria</taxon>
        <taxon>Bacillati</taxon>
        <taxon>Actinomycetota</taxon>
        <taxon>Thermoleophilia</taxon>
        <taxon>Solirubrobacterales</taxon>
        <taxon>Conexibacteraceae</taxon>
        <taxon>Conexibacter</taxon>
    </lineage>
</organism>
<dbReference type="EMBL" id="JACHNU010000002">
    <property type="protein sequence ID" value="MBB4662337.1"/>
    <property type="molecule type" value="Genomic_DNA"/>
</dbReference>
<comment type="caution">
    <text evidence="2">The sequence shown here is derived from an EMBL/GenBank/DDBJ whole genome shotgun (WGS) entry which is preliminary data.</text>
</comment>
<dbReference type="PANTHER" id="PTHR30212:SF2">
    <property type="entry name" value="PROTEIN YIIM"/>
    <property type="match status" value="1"/>
</dbReference>
<keyword evidence="3" id="KW-1185">Reference proteome</keyword>
<dbReference type="SUPFAM" id="SSF50800">
    <property type="entry name" value="PK beta-barrel domain-like"/>
    <property type="match status" value="1"/>
</dbReference>